<dbReference type="InterPro" id="IPR050111">
    <property type="entry name" value="C-type_lectin/snaclec_domain"/>
</dbReference>
<dbReference type="Gene3D" id="3.10.100.10">
    <property type="entry name" value="Mannose-Binding Protein A, subunit A"/>
    <property type="match status" value="1"/>
</dbReference>
<organism evidence="3 4">
    <name type="scientific">Acanthocheilonema viteae</name>
    <name type="common">Filarial nematode worm</name>
    <name type="synonym">Dipetalonema viteae</name>
    <dbReference type="NCBI Taxonomy" id="6277"/>
    <lineage>
        <taxon>Eukaryota</taxon>
        <taxon>Metazoa</taxon>
        <taxon>Ecdysozoa</taxon>
        <taxon>Nematoda</taxon>
        <taxon>Chromadorea</taxon>
        <taxon>Rhabditida</taxon>
        <taxon>Spirurina</taxon>
        <taxon>Spiruromorpha</taxon>
        <taxon>Filarioidea</taxon>
        <taxon>Onchocercidae</taxon>
        <taxon>Acanthocheilonema</taxon>
    </lineage>
</organism>
<dbReference type="PANTHER" id="PTHR22803">
    <property type="entry name" value="MANNOSE, PHOSPHOLIPASE, LECTIN RECEPTOR RELATED"/>
    <property type="match status" value="1"/>
</dbReference>
<protein>
    <recommendedName>
        <fullName evidence="2">C-type lectin domain-containing protein</fullName>
    </recommendedName>
</protein>
<evidence type="ECO:0000256" key="1">
    <source>
        <dbReference type="SAM" id="SignalP"/>
    </source>
</evidence>
<dbReference type="PROSITE" id="PS50041">
    <property type="entry name" value="C_TYPE_LECTIN_2"/>
    <property type="match status" value="1"/>
</dbReference>
<dbReference type="AlphaFoldDB" id="A0A498SDK6"/>
<dbReference type="InterPro" id="IPR016187">
    <property type="entry name" value="CTDL_fold"/>
</dbReference>
<feature type="signal peptide" evidence="1">
    <location>
        <begin position="1"/>
        <end position="22"/>
    </location>
</feature>
<name>A0A498SDK6_ACAVI</name>
<reference evidence="3 4" key="1">
    <citation type="submission" date="2018-08" db="EMBL/GenBank/DDBJ databases">
        <authorList>
            <person name="Laetsch R D."/>
            <person name="Stevens L."/>
            <person name="Kumar S."/>
            <person name="Blaxter L. M."/>
        </authorList>
    </citation>
    <scope>NUCLEOTIDE SEQUENCE [LARGE SCALE GENOMIC DNA]</scope>
</reference>
<proteinExistence type="predicted"/>
<dbReference type="InterPro" id="IPR016186">
    <property type="entry name" value="C-type_lectin-like/link_sf"/>
</dbReference>
<evidence type="ECO:0000259" key="2">
    <source>
        <dbReference type="PROSITE" id="PS50041"/>
    </source>
</evidence>
<dbReference type="SUPFAM" id="SSF56436">
    <property type="entry name" value="C-type lectin-like"/>
    <property type="match status" value="1"/>
</dbReference>
<gene>
    <name evidence="3" type="ORF">NAV_LOCUS1417</name>
</gene>
<dbReference type="Pfam" id="PF00059">
    <property type="entry name" value="Lectin_C"/>
    <property type="match status" value="1"/>
</dbReference>
<dbReference type="SMART" id="SM00034">
    <property type="entry name" value="CLECT"/>
    <property type="match status" value="1"/>
</dbReference>
<keyword evidence="4" id="KW-1185">Reference proteome</keyword>
<keyword evidence="1" id="KW-0732">Signal</keyword>
<evidence type="ECO:0000313" key="4">
    <source>
        <dbReference type="Proteomes" id="UP000276991"/>
    </source>
</evidence>
<sequence>MLRGLSRFLLLFAYYLRYLNEATTNRKAVTVMDITDNSSLMGIREVRRVTSLENCLNVCQRCVGLVHYPDNTCIIFNKLDRVVFSSFGATCCFAVENQDEMEYEMEGPTNILYVWTRNPQTNLSYKVIPYDCQQTPFTYENLCKKENGHLASIHSQQEDSFISGLGIRSCHCKHIGLYSMATRADSFYWHDGTAVDYLNWKINEPHGSGPLCAYIWQTNGWISGKCTDSGSGCCAVCQKND</sequence>
<dbReference type="InterPro" id="IPR001304">
    <property type="entry name" value="C-type_lectin-like"/>
</dbReference>
<dbReference type="STRING" id="6277.A0A498SDK6"/>
<dbReference type="OrthoDB" id="5860166at2759"/>
<accession>A0A498SDK6</accession>
<feature type="domain" description="C-type lectin" evidence="2">
    <location>
        <begin position="140"/>
        <end position="235"/>
    </location>
</feature>
<dbReference type="CDD" id="cd00037">
    <property type="entry name" value="CLECT"/>
    <property type="match status" value="1"/>
</dbReference>
<feature type="chain" id="PRO_5019821104" description="C-type lectin domain-containing protein" evidence="1">
    <location>
        <begin position="23"/>
        <end position="241"/>
    </location>
</feature>
<dbReference type="EMBL" id="UPTC01000122">
    <property type="protein sequence ID" value="VBB26587.1"/>
    <property type="molecule type" value="Genomic_DNA"/>
</dbReference>
<evidence type="ECO:0000313" key="3">
    <source>
        <dbReference type="EMBL" id="VBB26587.1"/>
    </source>
</evidence>
<dbReference type="Proteomes" id="UP000276991">
    <property type="component" value="Unassembled WGS sequence"/>
</dbReference>